<dbReference type="WBParaSite" id="SBAD_0000747301-mRNA-1">
    <property type="protein sequence ID" value="SBAD_0000747301-mRNA-1"/>
    <property type="gene ID" value="SBAD_0000747301"/>
</dbReference>
<reference evidence="3" key="1">
    <citation type="submission" date="2016-06" db="UniProtKB">
        <authorList>
            <consortium name="WormBaseParasite"/>
        </authorList>
    </citation>
    <scope>IDENTIFICATION</scope>
</reference>
<protein>
    <submittedName>
        <fullName evidence="3">ShKT domain-containing protein</fullName>
    </submittedName>
</protein>
<name>A0A183IUA9_9BILA</name>
<sequence>MAIERRSRWSVCKNIAQKATERLFLWYVPEIGDLSRLYGSICSAGAFPPITEQCSSRTTLYVGCSIHKCCHSCDECVAK</sequence>
<evidence type="ECO:0000313" key="3">
    <source>
        <dbReference type="WBParaSite" id="SBAD_0000747301-mRNA-1"/>
    </source>
</evidence>
<reference evidence="1 2" key="2">
    <citation type="submission" date="2018-11" db="EMBL/GenBank/DDBJ databases">
        <authorList>
            <consortium name="Pathogen Informatics"/>
        </authorList>
    </citation>
    <scope>NUCLEOTIDE SEQUENCE [LARGE SCALE GENOMIC DNA]</scope>
</reference>
<evidence type="ECO:0000313" key="1">
    <source>
        <dbReference type="EMBL" id="VDP12264.1"/>
    </source>
</evidence>
<gene>
    <name evidence="1" type="ORF">SBAD_LOCUS7206</name>
</gene>
<organism evidence="3">
    <name type="scientific">Soboliphyme baturini</name>
    <dbReference type="NCBI Taxonomy" id="241478"/>
    <lineage>
        <taxon>Eukaryota</taxon>
        <taxon>Metazoa</taxon>
        <taxon>Ecdysozoa</taxon>
        <taxon>Nematoda</taxon>
        <taxon>Enoplea</taxon>
        <taxon>Dorylaimia</taxon>
        <taxon>Dioctophymatida</taxon>
        <taxon>Dioctophymatoidea</taxon>
        <taxon>Soboliphymatidae</taxon>
        <taxon>Soboliphyme</taxon>
    </lineage>
</organism>
<accession>A0A183IUA9</accession>
<proteinExistence type="predicted"/>
<dbReference type="EMBL" id="UZAM01010416">
    <property type="protein sequence ID" value="VDP12264.1"/>
    <property type="molecule type" value="Genomic_DNA"/>
</dbReference>
<keyword evidence="2" id="KW-1185">Reference proteome</keyword>
<dbReference type="Proteomes" id="UP000270296">
    <property type="component" value="Unassembled WGS sequence"/>
</dbReference>
<evidence type="ECO:0000313" key="2">
    <source>
        <dbReference type="Proteomes" id="UP000270296"/>
    </source>
</evidence>
<dbReference type="AlphaFoldDB" id="A0A183IUA9"/>